<dbReference type="GO" id="GO:0016791">
    <property type="term" value="F:phosphatase activity"/>
    <property type="evidence" value="ECO:0007669"/>
    <property type="project" value="UniProtKB-ARBA"/>
</dbReference>
<accession>A0A329TVY5</accession>
<dbReference type="Pfam" id="PF08282">
    <property type="entry name" value="Hydrolase_3"/>
    <property type="match status" value="1"/>
</dbReference>
<name>A0A329TVY5_9FIRM</name>
<protein>
    <submittedName>
        <fullName evidence="1">Cof-type HAD-IIB family hydrolase</fullName>
    </submittedName>
</protein>
<dbReference type="Gene3D" id="3.30.1240.10">
    <property type="match status" value="1"/>
</dbReference>
<dbReference type="GO" id="GO:0000287">
    <property type="term" value="F:magnesium ion binding"/>
    <property type="evidence" value="ECO:0007669"/>
    <property type="project" value="TreeGrafter"/>
</dbReference>
<evidence type="ECO:0000313" key="2">
    <source>
        <dbReference type="Proteomes" id="UP000251144"/>
    </source>
</evidence>
<dbReference type="Gene3D" id="3.40.50.1000">
    <property type="entry name" value="HAD superfamily/HAD-like"/>
    <property type="match status" value="1"/>
</dbReference>
<dbReference type="OrthoDB" id="9814970at2"/>
<proteinExistence type="predicted"/>
<sequence>MDIIRLIASDLDATLLDGQSQLPPDFAETVRALAERGIRFAAASGRPIYTLEEMFAPLRDDIILVGDNGGAICWKGESLYLSEMDAADWHTLAGQARSAGHAAVLCGLETAYVEEQFRPYDRVFKRFYTKVEYVPHLEDVTARVDKFTIYFPEGDAQKGYDALYGPVWGGRFSVAVAGADWVDIMNPGIHKGAALLRLGERLGVPPESMMAFGDTFNDAEMLKAAKYGFLVENGSPALREEVPFLAPPNTSSGVMQVLRRVLAQNGRVCESDFRSAK</sequence>
<dbReference type="InterPro" id="IPR000150">
    <property type="entry name" value="Cof"/>
</dbReference>
<dbReference type="AlphaFoldDB" id="A0A329TVY5"/>
<dbReference type="Proteomes" id="UP000251144">
    <property type="component" value="Unassembled WGS sequence"/>
</dbReference>
<dbReference type="EMBL" id="PRLB01000011">
    <property type="protein sequence ID" value="RAW53465.1"/>
    <property type="molecule type" value="Genomic_DNA"/>
</dbReference>
<dbReference type="RefSeq" id="WP_158401425.1">
    <property type="nucleotide sequence ID" value="NZ_PRLB01000011.1"/>
</dbReference>
<dbReference type="SUPFAM" id="SSF56784">
    <property type="entry name" value="HAD-like"/>
    <property type="match status" value="1"/>
</dbReference>
<dbReference type="InterPro" id="IPR023214">
    <property type="entry name" value="HAD_sf"/>
</dbReference>
<dbReference type="PANTHER" id="PTHR10000:SF53">
    <property type="entry name" value="5-AMINO-6-(5-PHOSPHO-D-RIBITYLAMINO)URACIL PHOSPHATASE YBJI-RELATED"/>
    <property type="match status" value="1"/>
</dbReference>
<gene>
    <name evidence="1" type="ORF">C4N26_11030</name>
</gene>
<dbReference type="SFLD" id="SFLDS00003">
    <property type="entry name" value="Haloacid_Dehalogenase"/>
    <property type="match status" value="1"/>
</dbReference>
<organism evidence="1 2">
    <name type="scientific">Faecalibacterium prausnitzii</name>
    <dbReference type="NCBI Taxonomy" id="853"/>
    <lineage>
        <taxon>Bacteria</taxon>
        <taxon>Bacillati</taxon>
        <taxon>Bacillota</taxon>
        <taxon>Clostridia</taxon>
        <taxon>Eubacteriales</taxon>
        <taxon>Oscillospiraceae</taxon>
        <taxon>Faecalibacterium</taxon>
    </lineage>
</organism>
<dbReference type="GO" id="GO:0005829">
    <property type="term" value="C:cytosol"/>
    <property type="evidence" value="ECO:0007669"/>
    <property type="project" value="TreeGrafter"/>
</dbReference>
<dbReference type="NCBIfam" id="TIGR00099">
    <property type="entry name" value="Cof-subfamily"/>
    <property type="match status" value="1"/>
</dbReference>
<dbReference type="InterPro" id="IPR006379">
    <property type="entry name" value="HAD-SF_hydro_IIB"/>
</dbReference>
<dbReference type="SFLD" id="SFLDG01140">
    <property type="entry name" value="C2.B:_Phosphomannomutase_and_P"/>
    <property type="match status" value="1"/>
</dbReference>
<dbReference type="PANTHER" id="PTHR10000">
    <property type="entry name" value="PHOSPHOSERINE PHOSPHATASE"/>
    <property type="match status" value="1"/>
</dbReference>
<dbReference type="NCBIfam" id="TIGR01484">
    <property type="entry name" value="HAD-SF-IIB"/>
    <property type="match status" value="1"/>
</dbReference>
<reference evidence="1 2" key="1">
    <citation type="submission" date="2018-02" db="EMBL/GenBank/DDBJ databases">
        <title>Complete genome sequencing of Faecalibacterium prausnitzii strains isolated from the human gut.</title>
        <authorList>
            <person name="Fitzgerald B.C."/>
            <person name="Shkoporov A.N."/>
            <person name="Ross P.R."/>
            <person name="Hill C."/>
        </authorList>
    </citation>
    <scope>NUCLEOTIDE SEQUENCE [LARGE SCALE GENOMIC DNA]</scope>
    <source>
        <strain evidence="1 2">APC942/32-1</strain>
    </source>
</reference>
<keyword evidence="1" id="KW-0378">Hydrolase</keyword>
<dbReference type="InterPro" id="IPR036412">
    <property type="entry name" value="HAD-like_sf"/>
</dbReference>
<evidence type="ECO:0000313" key="1">
    <source>
        <dbReference type="EMBL" id="RAW53465.1"/>
    </source>
</evidence>
<comment type="caution">
    <text evidence="1">The sequence shown here is derived from an EMBL/GenBank/DDBJ whole genome shotgun (WGS) entry which is preliminary data.</text>
</comment>